<evidence type="ECO:0000313" key="2">
    <source>
        <dbReference type="EMBL" id="OGZ64762.1"/>
    </source>
</evidence>
<comment type="caution">
    <text evidence="2">The sequence shown here is derived from an EMBL/GenBank/DDBJ whole genome shotgun (WGS) entry which is preliminary data.</text>
</comment>
<keyword evidence="1" id="KW-0472">Membrane</keyword>
<sequence length="79" mass="9442">MVFQNWDSIYAHMLHFAIMSVFIKVLFQLAKYKFSRPGSAFADLRRDYGKKHPRPDTMLALHRDADIFKTNLVFKIYWS</sequence>
<accession>A0A1G2HQG1</accession>
<evidence type="ECO:0000313" key="3">
    <source>
        <dbReference type="Proteomes" id="UP000176855"/>
    </source>
</evidence>
<keyword evidence="1" id="KW-0812">Transmembrane</keyword>
<keyword evidence="1" id="KW-1133">Transmembrane helix</keyword>
<evidence type="ECO:0000256" key="1">
    <source>
        <dbReference type="SAM" id="Phobius"/>
    </source>
</evidence>
<dbReference type="Proteomes" id="UP000176855">
    <property type="component" value="Unassembled WGS sequence"/>
</dbReference>
<gene>
    <name evidence="2" type="ORF">A2730_02265</name>
</gene>
<proteinExistence type="predicted"/>
<protein>
    <submittedName>
        <fullName evidence="2">Uncharacterized protein</fullName>
    </submittedName>
</protein>
<organism evidence="2 3">
    <name type="scientific">Candidatus Staskawiczbacteria bacterium RIFCSPHIGHO2_01_FULL_39_25</name>
    <dbReference type="NCBI Taxonomy" id="1802202"/>
    <lineage>
        <taxon>Bacteria</taxon>
        <taxon>Candidatus Staskawicziibacteriota</taxon>
    </lineage>
</organism>
<dbReference type="EMBL" id="MHOO01000003">
    <property type="protein sequence ID" value="OGZ64762.1"/>
    <property type="molecule type" value="Genomic_DNA"/>
</dbReference>
<dbReference type="AlphaFoldDB" id="A0A1G2HQG1"/>
<reference evidence="2 3" key="1">
    <citation type="journal article" date="2016" name="Nat. Commun.">
        <title>Thousands of microbial genomes shed light on interconnected biogeochemical processes in an aquifer system.</title>
        <authorList>
            <person name="Anantharaman K."/>
            <person name="Brown C.T."/>
            <person name="Hug L.A."/>
            <person name="Sharon I."/>
            <person name="Castelle C.J."/>
            <person name="Probst A.J."/>
            <person name="Thomas B.C."/>
            <person name="Singh A."/>
            <person name="Wilkins M.J."/>
            <person name="Karaoz U."/>
            <person name="Brodie E.L."/>
            <person name="Williams K.H."/>
            <person name="Hubbard S.S."/>
            <person name="Banfield J.F."/>
        </authorList>
    </citation>
    <scope>NUCLEOTIDE SEQUENCE [LARGE SCALE GENOMIC DNA]</scope>
</reference>
<name>A0A1G2HQG1_9BACT</name>
<feature type="transmembrane region" description="Helical" evidence="1">
    <location>
        <begin position="12"/>
        <end position="30"/>
    </location>
</feature>